<keyword evidence="2" id="KW-0858">Xylan degradation</keyword>
<dbReference type="CDD" id="cd08990">
    <property type="entry name" value="GH43_AXH_like"/>
    <property type="match status" value="1"/>
</dbReference>
<dbReference type="SUPFAM" id="SSF75005">
    <property type="entry name" value="Arabinanase/levansucrase/invertase"/>
    <property type="match status" value="1"/>
</dbReference>
<evidence type="ECO:0000256" key="6">
    <source>
        <dbReference type="PIRSR" id="PIRSR606710-2"/>
    </source>
</evidence>
<dbReference type="PANTHER" id="PTHR43772">
    <property type="entry name" value="ENDO-1,4-BETA-XYLANASE"/>
    <property type="match status" value="1"/>
</dbReference>
<dbReference type="RefSeq" id="WP_109622203.1">
    <property type="nucleotide sequence ID" value="NZ_QGDO01000008.1"/>
</dbReference>
<evidence type="ECO:0000313" key="11">
    <source>
        <dbReference type="Proteomes" id="UP000245535"/>
    </source>
</evidence>
<accession>A0A315Z6J8</accession>
<dbReference type="InterPro" id="IPR006710">
    <property type="entry name" value="Glyco_hydro_43"/>
</dbReference>
<dbReference type="Gene3D" id="2.115.10.20">
    <property type="entry name" value="Glycosyl hydrolase domain, family 43"/>
    <property type="match status" value="1"/>
</dbReference>
<gene>
    <name evidence="10" type="ORF">BC781_108126</name>
</gene>
<evidence type="ECO:0000256" key="5">
    <source>
        <dbReference type="ARBA" id="ARBA00023295"/>
    </source>
</evidence>
<dbReference type="InterPro" id="IPR052176">
    <property type="entry name" value="Glycosyl_Hydrlase_43_Enz"/>
</dbReference>
<sequence>MNKIAAIILLLICSLQLYGQKNMNQEPYPYGNPVITHMYTADAAPKVMPDGRLWMVTSVDHKDGGGYSTMHALHAFSTDDMVNWVDHGEILGINDFDVPEGEDWAIWAPDIIYRNGTYYLYFPMRNKLKDGKIDRYVAVAESDRMDKRFTITNPRMKGVERAGLDPSVFIDDDGVAYLYWNQALMGELTEDMREIKGEMFKLDYGANNFMEAAWMHKRNGKYYYNYHTRYNGKVAPSNPNDSERKKSHLDYSMGDSPKGPLKHMGVINYELGYNTIGGPKMPNQEYVPWRLTQSNHGAVVEYHGQEYFFYHTSALSSWRHDKFKERGVWTQRSVCVDSLNYRADGSVIPVQQTVKGVDKVIINQAFGVTLNRKDAITENADIKRRYFLAQNEDIIKFENVDLGSGYYYFEVEFEATEINSKIEVRKGSPNGLLMGTLLLNSRVLTANNGISQTFLREANGLNDIYLIIKSEGDTKVKFWKPRFFAGSPKKLKI</sequence>
<dbReference type="GO" id="GO:0004553">
    <property type="term" value="F:hydrolase activity, hydrolyzing O-glycosyl compounds"/>
    <property type="evidence" value="ECO:0007669"/>
    <property type="project" value="InterPro"/>
</dbReference>
<feature type="signal peptide" evidence="9">
    <location>
        <begin position="1"/>
        <end position="19"/>
    </location>
</feature>
<evidence type="ECO:0000256" key="3">
    <source>
        <dbReference type="ARBA" id="ARBA00022801"/>
    </source>
</evidence>
<comment type="caution">
    <text evidence="10">The sequence shown here is derived from an EMBL/GenBank/DDBJ whole genome shotgun (WGS) entry which is preliminary data.</text>
</comment>
<dbReference type="CDD" id="cd04084">
    <property type="entry name" value="CBM6_xylanase-like"/>
    <property type="match status" value="1"/>
</dbReference>
<comment type="similarity">
    <text evidence="1 7">Belongs to the glycosyl hydrolase 43 family.</text>
</comment>
<dbReference type="AlphaFoldDB" id="A0A315Z6J8"/>
<dbReference type="EMBL" id="QGDO01000008">
    <property type="protein sequence ID" value="PWJ37991.1"/>
    <property type="molecule type" value="Genomic_DNA"/>
</dbReference>
<evidence type="ECO:0000256" key="1">
    <source>
        <dbReference type="ARBA" id="ARBA00009865"/>
    </source>
</evidence>
<evidence type="ECO:0000256" key="8">
    <source>
        <dbReference type="SAM" id="MobiDB-lite"/>
    </source>
</evidence>
<keyword evidence="9" id="KW-0732">Signal</keyword>
<evidence type="ECO:0000256" key="9">
    <source>
        <dbReference type="SAM" id="SignalP"/>
    </source>
</evidence>
<evidence type="ECO:0000313" key="10">
    <source>
        <dbReference type="EMBL" id="PWJ37991.1"/>
    </source>
</evidence>
<dbReference type="Pfam" id="PF04616">
    <property type="entry name" value="Glyco_hydro_43"/>
    <property type="match status" value="1"/>
</dbReference>
<dbReference type="Gene3D" id="2.60.120.260">
    <property type="entry name" value="Galactose-binding domain-like"/>
    <property type="match status" value="1"/>
</dbReference>
<keyword evidence="3 7" id="KW-0378">Hydrolase</keyword>
<reference evidence="10 11" key="1">
    <citation type="submission" date="2018-03" db="EMBL/GenBank/DDBJ databases">
        <title>Genomic Encyclopedia of Archaeal and Bacterial Type Strains, Phase II (KMG-II): from individual species to whole genera.</title>
        <authorList>
            <person name="Goeker M."/>
        </authorList>
    </citation>
    <scope>NUCLEOTIDE SEQUENCE [LARGE SCALE GENOMIC DNA]</scope>
    <source>
        <strain evidence="10 11">DSM 28229</strain>
    </source>
</reference>
<keyword evidence="11" id="KW-1185">Reference proteome</keyword>
<evidence type="ECO:0000256" key="4">
    <source>
        <dbReference type="ARBA" id="ARBA00023277"/>
    </source>
</evidence>
<feature type="region of interest" description="Disordered" evidence="8">
    <location>
        <begin position="234"/>
        <end position="257"/>
    </location>
</feature>
<feature type="site" description="Important for catalytic activity, responsible for pKa modulation of the active site Glu and correct orientation of both the proton donor and substrate" evidence="6">
    <location>
        <position position="165"/>
    </location>
</feature>
<dbReference type="OrthoDB" id="3308423at2"/>
<dbReference type="Proteomes" id="UP000245535">
    <property type="component" value="Unassembled WGS sequence"/>
</dbReference>
<evidence type="ECO:0000256" key="7">
    <source>
        <dbReference type="RuleBase" id="RU361187"/>
    </source>
</evidence>
<keyword evidence="5 7" id="KW-0326">Glycosidase</keyword>
<name>A0A315Z6J8_SEDFL</name>
<dbReference type="PANTHER" id="PTHR43772:SF2">
    <property type="entry name" value="PUTATIVE (AFU_ORTHOLOGUE AFUA_2G04480)-RELATED"/>
    <property type="match status" value="1"/>
</dbReference>
<dbReference type="InterPro" id="IPR023296">
    <property type="entry name" value="Glyco_hydro_beta-prop_sf"/>
</dbReference>
<keyword evidence="4" id="KW-0119">Carbohydrate metabolism</keyword>
<dbReference type="GO" id="GO:0045493">
    <property type="term" value="P:xylan catabolic process"/>
    <property type="evidence" value="ECO:0007669"/>
    <property type="project" value="UniProtKB-KW"/>
</dbReference>
<keyword evidence="2" id="KW-0624">Polysaccharide degradation</keyword>
<feature type="chain" id="PRO_5016277830" evidence="9">
    <location>
        <begin position="20"/>
        <end position="493"/>
    </location>
</feature>
<organism evidence="10 11">
    <name type="scientific">Sediminitomix flava</name>
    <dbReference type="NCBI Taxonomy" id="379075"/>
    <lineage>
        <taxon>Bacteria</taxon>
        <taxon>Pseudomonadati</taxon>
        <taxon>Bacteroidota</taxon>
        <taxon>Cytophagia</taxon>
        <taxon>Cytophagales</taxon>
        <taxon>Flammeovirgaceae</taxon>
        <taxon>Sediminitomix</taxon>
    </lineage>
</organism>
<evidence type="ECO:0000256" key="2">
    <source>
        <dbReference type="ARBA" id="ARBA00022651"/>
    </source>
</evidence>
<protein>
    <submittedName>
        <fullName evidence="10">Carbohydrate binding protein with CBM6 domain</fullName>
    </submittedName>
</protein>
<proteinExistence type="inferred from homology"/>